<dbReference type="InterPro" id="IPR023753">
    <property type="entry name" value="FAD/NAD-binding_dom"/>
</dbReference>
<name>A0A920CE34_9BACL</name>
<keyword evidence="5" id="KW-0472">Membrane</keyword>
<comment type="subunit">
    <text evidence="2">Homodimer.</text>
</comment>
<protein>
    <submittedName>
        <fullName evidence="7">Thioredoxin reductase</fullName>
    </submittedName>
</protein>
<dbReference type="InterPro" id="IPR036188">
    <property type="entry name" value="FAD/NAD-bd_sf"/>
</dbReference>
<keyword evidence="3" id="KW-0285">Flavoprotein</keyword>
<organism evidence="7 8">
    <name type="scientific">Paenibacillus albilobatus</name>
    <dbReference type="NCBI Taxonomy" id="2716884"/>
    <lineage>
        <taxon>Bacteria</taxon>
        <taxon>Bacillati</taxon>
        <taxon>Bacillota</taxon>
        <taxon>Bacilli</taxon>
        <taxon>Bacillales</taxon>
        <taxon>Paenibacillaceae</taxon>
        <taxon>Paenibacillus</taxon>
    </lineage>
</organism>
<dbReference type="Pfam" id="PF07992">
    <property type="entry name" value="Pyr_redox_2"/>
    <property type="match status" value="1"/>
</dbReference>
<evidence type="ECO:0000313" key="8">
    <source>
        <dbReference type="Proteomes" id="UP000679779"/>
    </source>
</evidence>
<evidence type="ECO:0000256" key="5">
    <source>
        <dbReference type="SAM" id="Phobius"/>
    </source>
</evidence>
<reference evidence="7" key="1">
    <citation type="submission" date="2021-03" db="EMBL/GenBank/DDBJ databases">
        <title>Antimicrobial resistance genes in bacteria isolated from Japanese honey, and their potential for conferring macrolide and lincosamide resistance in the American foulbrood pathogen Paenibacillus larvae.</title>
        <authorList>
            <person name="Okamoto M."/>
            <person name="Kumagai M."/>
            <person name="Kanamori H."/>
            <person name="Takamatsu D."/>
        </authorList>
    </citation>
    <scope>NUCLEOTIDE SEQUENCE</scope>
    <source>
        <strain evidence="7">J2TS6</strain>
    </source>
</reference>
<keyword evidence="5" id="KW-1133">Transmembrane helix</keyword>
<dbReference type="RefSeq" id="WP_201452192.1">
    <property type="nucleotide sequence ID" value="NZ_BORQ01000006.1"/>
</dbReference>
<evidence type="ECO:0000256" key="1">
    <source>
        <dbReference type="ARBA" id="ARBA00001974"/>
    </source>
</evidence>
<accession>A0A920CE34</accession>
<gene>
    <name evidence="7" type="primary">trxB_3</name>
    <name evidence="7" type="ORF">J2TS6_46450</name>
</gene>
<evidence type="ECO:0000256" key="2">
    <source>
        <dbReference type="ARBA" id="ARBA00011738"/>
    </source>
</evidence>
<dbReference type="GO" id="GO:0016491">
    <property type="term" value="F:oxidoreductase activity"/>
    <property type="evidence" value="ECO:0007669"/>
    <property type="project" value="UniProtKB-KW"/>
</dbReference>
<dbReference type="Proteomes" id="UP000679779">
    <property type="component" value="Unassembled WGS sequence"/>
</dbReference>
<dbReference type="SUPFAM" id="SSF51905">
    <property type="entry name" value="FAD/NAD(P)-binding domain"/>
    <property type="match status" value="1"/>
</dbReference>
<feature type="domain" description="FAD/NAD(P)-binding" evidence="6">
    <location>
        <begin position="14"/>
        <end position="287"/>
    </location>
</feature>
<feature type="transmembrane region" description="Helical" evidence="5">
    <location>
        <begin position="12"/>
        <end position="32"/>
    </location>
</feature>
<evidence type="ECO:0000256" key="4">
    <source>
        <dbReference type="ARBA" id="ARBA00023002"/>
    </source>
</evidence>
<evidence type="ECO:0000259" key="6">
    <source>
        <dbReference type="Pfam" id="PF07992"/>
    </source>
</evidence>
<dbReference type="EMBL" id="BORQ01000006">
    <property type="protein sequence ID" value="GIO33504.1"/>
    <property type="molecule type" value="Genomic_DNA"/>
</dbReference>
<dbReference type="PANTHER" id="PTHR48105">
    <property type="entry name" value="THIOREDOXIN REDUCTASE 1-RELATED-RELATED"/>
    <property type="match status" value="1"/>
</dbReference>
<keyword evidence="4" id="KW-0560">Oxidoreductase</keyword>
<comment type="caution">
    <text evidence="7">The sequence shown here is derived from an EMBL/GenBank/DDBJ whole genome shotgun (WGS) entry which is preliminary data.</text>
</comment>
<keyword evidence="5" id="KW-0812">Transmembrane</keyword>
<keyword evidence="8" id="KW-1185">Reference proteome</keyword>
<dbReference type="Gene3D" id="3.50.50.60">
    <property type="entry name" value="FAD/NAD(P)-binding domain"/>
    <property type="match status" value="2"/>
</dbReference>
<proteinExistence type="predicted"/>
<evidence type="ECO:0000256" key="3">
    <source>
        <dbReference type="ARBA" id="ARBA00022630"/>
    </source>
</evidence>
<dbReference type="PRINTS" id="PR00469">
    <property type="entry name" value="PNDRDTASEII"/>
</dbReference>
<evidence type="ECO:0000313" key="7">
    <source>
        <dbReference type="EMBL" id="GIO33504.1"/>
    </source>
</evidence>
<dbReference type="PRINTS" id="PR00368">
    <property type="entry name" value="FADPNR"/>
</dbReference>
<dbReference type="AlphaFoldDB" id="A0A920CE34"/>
<comment type="cofactor">
    <cofactor evidence="1">
        <name>FAD</name>
        <dbReference type="ChEBI" id="CHEBI:57692"/>
    </cofactor>
</comment>
<dbReference type="InterPro" id="IPR050097">
    <property type="entry name" value="Ferredoxin-NADP_redctase_2"/>
</dbReference>
<sequence>MMNRKTSKDHDDIFDVAVVGAGAAGLSAALFLTRARRRTVVYDGGPVRNSMIVKIHEYLGYEGSTPAEFLERGRSEVISYGGDIRSETVLKIEARPDGLFDVWGSKMKITARAVVLATGLVDVLPMVPGLKEGLGKYVHLCPCFSGYEVRDKPFVAFGLPERLAQLGKFLTAWSSSVTVVSPHEFDSETLTRLDGFGVKTVQDEVTGLVTEGDQLVSIATASGMQVPCEAVFVAAPFKAASELAASLCEVDEAGFAITDTYGRTSRPGVWAIGNATDQLAHLVHSAASGANIGPWVVDYLLETSLNSKKKE</sequence>